<protein>
    <submittedName>
        <fullName evidence="2">Reverse transcriptase domain-containing protein</fullName>
    </submittedName>
</protein>
<comment type="caution">
    <text evidence="2">The sequence shown here is derived from an EMBL/GenBank/DDBJ whole genome shotgun (WGS) entry which is preliminary data.</text>
</comment>
<dbReference type="AlphaFoldDB" id="A0A699HL50"/>
<sequence length="440" mass="49094">MAVGLANVAGFAGGEWWKVVGVVVSGVEELKQGRVVLKVWRESWVDEQMAPKRTSTSATPAMTQAAIRKLVVDSVVVALEAQAATMANTNNTNRNTRPRENPVARKYSYKEFMSFHPINFKGTEGAVGLIHWFERTELVFSRSNCTEDCKVKFATGTLTEDALTFTNNNYQNNHNNRNNDHYKQKNIRQETLRAYTTTPTENSGYAGNFLLCRRCILHHTRPFTVKCHTCNKVGHLTRNYKSKGPATGINLQPVSVTCHACGEKRHFKSQCSKANNNADGRTYMLRDKNAHEDPNVVTGTFFLNQHLARVLFDSGADKIFVSISLAYMLRISPITLDTAYDIEMADGNLVGTNTVIQGCTLILLNQPFEIDLMPIKLGSFNIVIGIDWLSKHLAKIFYDQKVVHTPSTANGVCFCVGESDGGRGEDGRVVERSREYERVG</sequence>
<dbReference type="PANTHER" id="PTHR15503:SF45">
    <property type="entry name" value="RNA-DIRECTED DNA POLYMERASE HOMOLOG"/>
    <property type="match status" value="1"/>
</dbReference>
<dbReference type="Gene3D" id="2.40.70.10">
    <property type="entry name" value="Acid Proteases"/>
    <property type="match status" value="1"/>
</dbReference>
<proteinExistence type="predicted"/>
<evidence type="ECO:0000259" key="1">
    <source>
        <dbReference type="SMART" id="SM00343"/>
    </source>
</evidence>
<keyword evidence="2" id="KW-0695">RNA-directed DNA polymerase</keyword>
<dbReference type="InterPro" id="IPR036875">
    <property type="entry name" value="Znf_CCHC_sf"/>
</dbReference>
<dbReference type="InterPro" id="IPR001878">
    <property type="entry name" value="Znf_CCHC"/>
</dbReference>
<dbReference type="SUPFAM" id="SSF57756">
    <property type="entry name" value="Retrovirus zinc finger-like domains"/>
    <property type="match status" value="1"/>
</dbReference>
<dbReference type="EMBL" id="BKCJ010157931">
    <property type="protein sequence ID" value="GEY18077.1"/>
    <property type="molecule type" value="Genomic_DNA"/>
</dbReference>
<dbReference type="GO" id="GO:0003676">
    <property type="term" value="F:nucleic acid binding"/>
    <property type="evidence" value="ECO:0007669"/>
    <property type="project" value="InterPro"/>
</dbReference>
<keyword evidence="2" id="KW-0808">Transferase</keyword>
<feature type="domain" description="CCHC-type" evidence="1">
    <location>
        <begin position="226"/>
        <end position="242"/>
    </location>
</feature>
<organism evidence="2">
    <name type="scientific">Tanacetum cinerariifolium</name>
    <name type="common">Dalmatian daisy</name>
    <name type="synonym">Chrysanthemum cinerariifolium</name>
    <dbReference type="NCBI Taxonomy" id="118510"/>
    <lineage>
        <taxon>Eukaryota</taxon>
        <taxon>Viridiplantae</taxon>
        <taxon>Streptophyta</taxon>
        <taxon>Embryophyta</taxon>
        <taxon>Tracheophyta</taxon>
        <taxon>Spermatophyta</taxon>
        <taxon>Magnoliopsida</taxon>
        <taxon>eudicotyledons</taxon>
        <taxon>Gunneridae</taxon>
        <taxon>Pentapetalae</taxon>
        <taxon>asterids</taxon>
        <taxon>campanulids</taxon>
        <taxon>Asterales</taxon>
        <taxon>Asteraceae</taxon>
        <taxon>Asteroideae</taxon>
        <taxon>Anthemideae</taxon>
        <taxon>Anthemidinae</taxon>
        <taxon>Tanacetum</taxon>
    </lineage>
</organism>
<dbReference type="SUPFAM" id="SSF50630">
    <property type="entry name" value="Acid proteases"/>
    <property type="match status" value="1"/>
</dbReference>
<feature type="domain" description="CCHC-type" evidence="1">
    <location>
        <begin position="257"/>
        <end position="273"/>
    </location>
</feature>
<gene>
    <name evidence="2" type="ORF">Tci_390051</name>
</gene>
<accession>A0A699HL50</accession>
<keyword evidence="2" id="KW-0548">Nucleotidyltransferase</keyword>
<dbReference type="GO" id="GO:0003964">
    <property type="term" value="F:RNA-directed DNA polymerase activity"/>
    <property type="evidence" value="ECO:0007669"/>
    <property type="project" value="UniProtKB-KW"/>
</dbReference>
<dbReference type="CDD" id="cd00303">
    <property type="entry name" value="retropepsin_like"/>
    <property type="match status" value="1"/>
</dbReference>
<dbReference type="Gene3D" id="4.10.60.10">
    <property type="entry name" value="Zinc finger, CCHC-type"/>
    <property type="match status" value="1"/>
</dbReference>
<dbReference type="PANTHER" id="PTHR15503">
    <property type="entry name" value="LDOC1 RELATED"/>
    <property type="match status" value="1"/>
</dbReference>
<name>A0A699HL50_TANCI</name>
<dbReference type="InterPro" id="IPR032567">
    <property type="entry name" value="RTL1-rel"/>
</dbReference>
<evidence type="ECO:0000313" key="2">
    <source>
        <dbReference type="EMBL" id="GEY18077.1"/>
    </source>
</evidence>
<dbReference type="Pfam" id="PF08284">
    <property type="entry name" value="RVP_2"/>
    <property type="match status" value="1"/>
</dbReference>
<dbReference type="SMART" id="SM00343">
    <property type="entry name" value="ZnF_C2HC"/>
    <property type="match status" value="2"/>
</dbReference>
<dbReference type="GO" id="GO:0008270">
    <property type="term" value="F:zinc ion binding"/>
    <property type="evidence" value="ECO:0007669"/>
    <property type="project" value="InterPro"/>
</dbReference>
<dbReference type="InterPro" id="IPR021109">
    <property type="entry name" value="Peptidase_aspartic_dom_sf"/>
</dbReference>
<reference evidence="2" key="1">
    <citation type="journal article" date="2019" name="Sci. Rep.">
        <title>Draft genome of Tanacetum cinerariifolium, the natural source of mosquito coil.</title>
        <authorList>
            <person name="Yamashiro T."/>
            <person name="Shiraishi A."/>
            <person name="Satake H."/>
            <person name="Nakayama K."/>
        </authorList>
    </citation>
    <scope>NUCLEOTIDE SEQUENCE</scope>
</reference>